<evidence type="ECO:0000313" key="1">
    <source>
        <dbReference type="EMBL" id="KAI2391757.1"/>
    </source>
</evidence>
<sequence>MDQNYNASSVVEVQPVPQPPLKFSRYRSVRKAAAASAAPPLPPLPAASAHDLSGLAKTQSDHNNNNESIQRSMSRYRHAKPARIITSIPPPPVPQIPVSPHQTKSRIEDWVESTRVSQDIPRLDDLSLEQQDRNDLRSPSLRDIPSQSLSQPSSPRFRGFSRILGRASFDRRREKEDCISPTSLGHHHHRLSYSAGHDANTQSKSLRRRPENIATPQSPLQQENTTDEETPLMDVKQLTLNEQLANERAAALHNGHSSNKKLVKGRGGFLSLFKGIDTSGSSRAQRDAREGLKNKISSPTLIEPKDLPSVLPDDTPVSAVNAGERKVLVTCNEAFVTLPITPSTKAQELLHSAFACLKENIDPKTAVLVESFKQLGLERPLRRYEHVRDVMNSWDSDEQNHFEIVPSSEGEEDDEALDIRFAPRKQPKDATFHIYHSHRAGKWDKRYITLRSDGRVLMAKKPGAEPTSICHMSDFDIYRLKSREYRRVKPPKRYCYVIKSQQKANLFVAGGNFAHSFSIGDTETAQAWYRSVQEWRSWYLVSIMGDSSDCSPDLHASAGVRTSFHSNRFSIDSIPYQPNGFRPMNSAAQAVPSKPPTPPDEAHPQTRRPLILGATSNNDYFNTPLPTAPSSPKRSLMHMERKPTVKRERSQTVSSRNQQQQPPAESEPFEPTGLLGRTYTLRQHAMREREREKEEEAEQLNPFTAHGLLSHLDMPTRSAERPIHTSSGPPSRASTVRSPPGHRPRSSIQQQQLPKPLVDLTPTYQEAPQHTRKGRGITAPSGTPLIDIATGPDLCPGAIAVPSATTWRKPMQRSGTMSSQTTRVPEPTTFAPPVPRDRQRSYTMRGTTSSYPRPLSANSPASLESPFIPTGLLAQAKVGHAQGSAETGRGVATGSRHGSRPLLDMTEPSCFADGSLLRTVEQTGAGEDCRPVIDREKRD</sequence>
<protein>
    <submittedName>
        <fullName evidence="1">Uncharacterized protein</fullName>
    </submittedName>
</protein>
<organism evidence="1">
    <name type="scientific">Ophidiomyces ophidiicola</name>
    <dbReference type="NCBI Taxonomy" id="1387563"/>
    <lineage>
        <taxon>Eukaryota</taxon>
        <taxon>Fungi</taxon>
        <taxon>Dikarya</taxon>
        <taxon>Ascomycota</taxon>
        <taxon>Pezizomycotina</taxon>
        <taxon>Eurotiomycetes</taxon>
        <taxon>Eurotiomycetidae</taxon>
        <taxon>Onygenales</taxon>
        <taxon>Onygenaceae</taxon>
        <taxon>Ophidiomyces</taxon>
    </lineage>
</organism>
<reference evidence="1" key="1">
    <citation type="journal article" date="2022" name="bioRxiv">
        <title>Population genetic analysis of Ophidiomyces ophidiicola, the causative agent of snake fungal disease, indicates recent introductions to the USA.</title>
        <authorList>
            <person name="Ladner J.T."/>
            <person name="Palmer J.M."/>
            <person name="Ettinger C.L."/>
            <person name="Stajich J.E."/>
            <person name="Farrell T.M."/>
            <person name="Glorioso B.M."/>
            <person name="Lawson B."/>
            <person name="Price S.J."/>
            <person name="Stengle A.G."/>
            <person name="Grear D.A."/>
            <person name="Lorch J.M."/>
        </authorList>
    </citation>
    <scope>NUCLEOTIDE SEQUENCE</scope>
    <source>
        <strain evidence="1">NWHC 24266-5</strain>
    </source>
</reference>
<name>A0ACB8V3H1_9EURO</name>
<dbReference type="EMBL" id="JALBCA010000010">
    <property type="protein sequence ID" value="KAI2391757.1"/>
    <property type="molecule type" value="Genomic_DNA"/>
</dbReference>
<comment type="caution">
    <text evidence="1">The sequence shown here is derived from an EMBL/GenBank/DDBJ whole genome shotgun (WGS) entry which is preliminary data.</text>
</comment>
<gene>
    <name evidence="1" type="ORF">LOY88_000983</name>
</gene>
<proteinExistence type="predicted"/>
<accession>A0ACB8V3H1</accession>